<comment type="caution">
    <text evidence="14">The sequence shown here is derived from an EMBL/GenBank/DDBJ whole genome shotgun (WGS) entry which is preliminary data.</text>
</comment>
<evidence type="ECO:0000256" key="12">
    <source>
        <dbReference type="SAM" id="MobiDB-lite"/>
    </source>
</evidence>
<keyword evidence="15" id="KW-1185">Reference proteome</keyword>
<feature type="compositionally biased region" description="Polar residues" evidence="12">
    <location>
        <begin position="154"/>
        <end position="168"/>
    </location>
</feature>
<dbReference type="PROSITE" id="PS51455">
    <property type="entry name" value="PIPK"/>
    <property type="match status" value="1"/>
</dbReference>
<evidence type="ECO:0000256" key="4">
    <source>
        <dbReference type="ARBA" id="ARBA00022679"/>
    </source>
</evidence>
<dbReference type="AlphaFoldDB" id="A0AAD6XQT4"/>
<dbReference type="SMART" id="SM00330">
    <property type="entry name" value="PIPKc"/>
    <property type="match status" value="1"/>
</dbReference>
<evidence type="ECO:0000256" key="8">
    <source>
        <dbReference type="ARBA" id="ARBA00078403"/>
    </source>
</evidence>
<feature type="compositionally biased region" description="Polar residues" evidence="12">
    <location>
        <begin position="69"/>
        <end position="80"/>
    </location>
</feature>
<dbReference type="InterPro" id="IPR027484">
    <property type="entry name" value="PInositol-4-P-5-kinase_N"/>
</dbReference>
<evidence type="ECO:0000256" key="10">
    <source>
        <dbReference type="ARBA" id="ARBA00082306"/>
    </source>
</evidence>
<evidence type="ECO:0000256" key="9">
    <source>
        <dbReference type="ARBA" id="ARBA00080374"/>
    </source>
</evidence>
<comment type="catalytic activity">
    <reaction evidence="1">
        <text>a 1,2-diacyl-sn-glycero-3-phospho-(1D-myo-inositol 4-phosphate) + ATP = a 1,2-diacyl-sn-glycero-3-phospho-(1D-myo-inositol-4,5-bisphosphate) + ADP + H(+)</text>
        <dbReference type="Rhea" id="RHEA:14425"/>
        <dbReference type="ChEBI" id="CHEBI:15378"/>
        <dbReference type="ChEBI" id="CHEBI:30616"/>
        <dbReference type="ChEBI" id="CHEBI:58178"/>
        <dbReference type="ChEBI" id="CHEBI:58456"/>
        <dbReference type="ChEBI" id="CHEBI:456216"/>
        <dbReference type="EC" id="2.7.1.68"/>
    </reaction>
</comment>
<dbReference type="GO" id="GO:0005524">
    <property type="term" value="F:ATP binding"/>
    <property type="evidence" value="ECO:0007669"/>
    <property type="project" value="UniProtKB-UniRule"/>
</dbReference>
<dbReference type="Gene3D" id="3.30.810.10">
    <property type="entry name" value="2-Layer Sandwich"/>
    <property type="match status" value="1"/>
</dbReference>
<feature type="compositionally biased region" description="Low complexity" evidence="12">
    <location>
        <begin position="21"/>
        <end position="36"/>
    </location>
</feature>
<evidence type="ECO:0000256" key="7">
    <source>
        <dbReference type="ARBA" id="ARBA00022840"/>
    </source>
</evidence>
<feature type="domain" description="PIPK" evidence="13">
    <location>
        <begin position="303"/>
        <end position="708"/>
    </location>
</feature>
<evidence type="ECO:0000256" key="5">
    <source>
        <dbReference type="ARBA" id="ARBA00022741"/>
    </source>
</evidence>
<organism evidence="14 15">
    <name type="scientific">Mycena belliarum</name>
    <dbReference type="NCBI Taxonomy" id="1033014"/>
    <lineage>
        <taxon>Eukaryota</taxon>
        <taxon>Fungi</taxon>
        <taxon>Dikarya</taxon>
        <taxon>Basidiomycota</taxon>
        <taxon>Agaricomycotina</taxon>
        <taxon>Agaricomycetes</taxon>
        <taxon>Agaricomycetidae</taxon>
        <taxon>Agaricales</taxon>
        <taxon>Marasmiineae</taxon>
        <taxon>Mycenaceae</taxon>
        <taxon>Mycena</taxon>
    </lineage>
</organism>
<protein>
    <recommendedName>
        <fullName evidence="2">1-phosphatidylinositol-4-phosphate 5-kinase</fullName>
        <ecNumber evidence="2">2.7.1.68</ecNumber>
    </recommendedName>
    <alternativeName>
        <fullName evidence="10">1-phosphatidylinositol 4-phosphate kinase</fullName>
    </alternativeName>
    <alternativeName>
        <fullName evidence="8">Diphosphoinositide kinase</fullName>
    </alternativeName>
    <alternativeName>
        <fullName evidence="9">PIP5K</fullName>
    </alternativeName>
</protein>
<dbReference type="EC" id="2.7.1.68" evidence="2"/>
<proteinExistence type="predicted"/>
<dbReference type="PANTHER" id="PTHR23086:SF8">
    <property type="entry name" value="PHOSPHATIDYLINOSITOL 5-PHOSPHATE 4-KINASE, ISOFORM A"/>
    <property type="match status" value="1"/>
</dbReference>
<dbReference type="EMBL" id="JARJCN010000032">
    <property type="protein sequence ID" value="KAJ7086040.1"/>
    <property type="molecule type" value="Genomic_DNA"/>
</dbReference>
<sequence length="720" mass="80578">MGPAVGAPGIVSLTAHSKLESASSFRTAPSSRSSSAHTLPQPDQALHSLARHSSHPTESHHPLKVTGDPPQQDSYFSCQKHSSDDEHRVGPPPPSPPASVDPGDDQDDPPPALDLGPLARPVIFDEPEQIRQHVSSSAASTSSSSRLRTEPLVRSSTDAKLSFRTPQPSALAPSESLVDASLKSTPVPQDAYLHPPTARPTRRNTTGSTWSGPALASLRTSMHSQFGSQPYNTAEGDELEGELASDIQLHADQIRRERMSKRAKQQQEAEAALTRNERAPPRAPARHGSNAKDDVVLVGNLIGEDHVNYVLMYNMLTGIRIGVSRCQAKIKRPLTDEDFAAQHKFSFDIVGNELTPSAKYDFKFKDYAPWVFRELREDHFHLDPADYLLSLTSKYILSELGSPGKSGSFFYFSRDYRFIIKTIRHSEHKFLLSILKDYHTHVKNNPHTLLSRFYGLHRVKLPRGHKIHFVIMNNLFPPHRDIHETFDLKGSTVGREYPEEKAATNPRAVLKDLNWINRGKLLELGPEKRALLTEQLRRDAELLRKIHVMDYSLLVGIHKMERGNRDNVRRNTLKVFSPDIPLTRRATMAAAKGGMSPEAIAIRRAMRESDPKRLGHGKGTIRLPEVDTGDRRDFLFYQDEGGLRATDEANDPMDKIYYLGVIDILTPYSTVKKLEHFWKGLSADRHKISPVEPGEYGDRFFAFMKAIMRGGGGGERFKSE</sequence>
<keyword evidence="4 11" id="KW-0808">Transferase</keyword>
<feature type="region of interest" description="Disordered" evidence="12">
    <location>
        <begin position="19"/>
        <end position="214"/>
    </location>
</feature>
<feature type="region of interest" description="Disordered" evidence="12">
    <location>
        <begin position="257"/>
        <end position="290"/>
    </location>
</feature>
<evidence type="ECO:0000256" key="11">
    <source>
        <dbReference type="PROSITE-ProRule" id="PRU00781"/>
    </source>
</evidence>
<keyword evidence="6 11" id="KW-0418">Kinase</keyword>
<keyword evidence="3" id="KW-0597">Phosphoprotein</keyword>
<feature type="compositionally biased region" description="Low complexity" evidence="12">
    <location>
        <begin position="135"/>
        <end position="145"/>
    </location>
</feature>
<dbReference type="FunFam" id="3.30.800.10:FF:000009">
    <property type="entry name" value="Phosphatidylinositol 4-phosphate 5-kinase its3"/>
    <property type="match status" value="1"/>
</dbReference>
<dbReference type="GO" id="GO:0005886">
    <property type="term" value="C:plasma membrane"/>
    <property type="evidence" value="ECO:0007669"/>
    <property type="project" value="TreeGrafter"/>
</dbReference>
<evidence type="ECO:0000256" key="2">
    <source>
        <dbReference type="ARBA" id="ARBA00012172"/>
    </source>
</evidence>
<gene>
    <name evidence="14" type="ORF">B0H15DRAFT_782537</name>
</gene>
<evidence type="ECO:0000256" key="1">
    <source>
        <dbReference type="ARBA" id="ARBA00000444"/>
    </source>
</evidence>
<dbReference type="InterPro" id="IPR002498">
    <property type="entry name" value="PInositol-4-P-4/5-kinase_core"/>
</dbReference>
<dbReference type="InterPro" id="IPR027483">
    <property type="entry name" value="PInositol-4-P-4/5-kinase_C_sf"/>
</dbReference>
<name>A0AAD6XQT4_9AGAR</name>
<dbReference type="Pfam" id="PF01504">
    <property type="entry name" value="PIP5K"/>
    <property type="match status" value="1"/>
</dbReference>
<dbReference type="CDD" id="cd17303">
    <property type="entry name" value="PIPKc_PIP5K_yeast_like"/>
    <property type="match status" value="1"/>
</dbReference>
<keyword evidence="7 11" id="KW-0067">ATP-binding</keyword>
<reference evidence="14" key="1">
    <citation type="submission" date="2023-03" db="EMBL/GenBank/DDBJ databases">
        <title>Massive genome expansion in bonnet fungi (Mycena s.s.) driven by repeated elements and novel gene families across ecological guilds.</title>
        <authorList>
            <consortium name="Lawrence Berkeley National Laboratory"/>
            <person name="Harder C.B."/>
            <person name="Miyauchi S."/>
            <person name="Viragh M."/>
            <person name="Kuo A."/>
            <person name="Thoen E."/>
            <person name="Andreopoulos B."/>
            <person name="Lu D."/>
            <person name="Skrede I."/>
            <person name="Drula E."/>
            <person name="Henrissat B."/>
            <person name="Morin E."/>
            <person name="Kohler A."/>
            <person name="Barry K."/>
            <person name="LaButti K."/>
            <person name="Morin E."/>
            <person name="Salamov A."/>
            <person name="Lipzen A."/>
            <person name="Mereny Z."/>
            <person name="Hegedus B."/>
            <person name="Baldrian P."/>
            <person name="Stursova M."/>
            <person name="Weitz H."/>
            <person name="Taylor A."/>
            <person name="Grigoriev I.V."/>
            <person name="Nagy L.G."/>
            <person name="Martin F."/>
            <person name="Kauserud H."/>
        </authorList>
    </citation>
    <scope>NUCLEOTIDE SEQUENCE</scope>
    <source>
        <strain evidence="14">CBHHK173m</strain>
    </source>
</reference>
<accession>A0AAD6XQT4</accession>
<dbReference type="Proteomes" id="UP001222325">
    <property type="component" value="Unassembled WGS sequence"/>
</dbReference>
<dbReference type="Gene3D" id="3.30.800.10">
    <property type="entry name" value="Phosphatidylinositol Phosphate Kinase II Beta"/>
    <property type="match status" value="1"/>
</dbReference>
<feature type="compositionally biased region" description="Pro residues" evidence="12">
    <location>
        <begin position="90"/>
        <end position="99"/>
    </location>
</feature>
<keyword evidence="5 11" id="KW-0547">Nucleotide-binding</keyword>
<dbReference type="PANTHER" id="PTHR23086">
    <property type="entry name" value="PHOSPHATIDYLINOSITOL-4-PHOSPHATE 5-KINASE"/>
    <property type="match status" value="1"/>
</dbReference>
<dbReference type="GO" id="GO:0016308">
    <property type="term" value="F:1-phosphatidylinositol-4-phosphate 5-kinase activity"/>
    <property type="evidence" value="ECO:0007669"/>
    <property type="project" value="UniProtKB-EC"/>
</dbReference>
<evidence type="ECO:0000256" key="6">
    <source>
        <dbReference type="ARBA" id="ARBA00022777"/>
    </source>
</evidence>
<evidence type="ECO:0000256" key="3">
    <source>
        <dbReference type="ARBA" id="ARBA00022553"/>
    </source>
</evidence>
<dbReference type="InterPro" id="IPR023610">
    <property type="entry name" value="PInositol-4/5-P-5/4-kinase"/>
</dbReference>
<evidence type="ECO:0000313" key="14">
    <source>
        <dbReference type="EMBL" id="KAJ7086040.1"/>
    </source>
</evidence>
<dbReference type="GO" id="GO:0046854">
    <property type="term" value="P:phosphatidylinositol phosphate biosynthetic process"/>
    <property type="evidence" value="ECO:0007669"/>
    <property type="project" value="TreeGrafter"/>
</dbReference>
<evidence type="ECO:0000313" key="15">
    <source>
        <dbReference type="Proteomes" id="UP001222325"/>
    </source>
</evidence>
<dbReference type="SUPFAM" id="SSF56104">
    <property type="entry name" value="SAICAR synthase-like"/>
    <property type="match status" value="1"/>
</dbReference>
<evidence type="ECO:0000259" key="13">
    <source>
        <dbReference type="PROSITE" id="PS51455"/>
    </source>
</evidence>